<protein>
    <submittedName>
        <fullName evidence="1">Uncharacterized protein</fullName>
    </submittedName>
</protein>
<reference evidence="1" key="1">
    <citation type="submission" date="2021-04" db="EMBL/GenBank/DDBJ databases">
        <title>Proteiniclasticum sedimins sp. nov., an obligate anaerobic bacterium isolated from anaerobic sludge.</title>
        <authorList>
            <person name="Liu J."/>
        </authorList>
    </citation>
    <scope>NUCLEOTIDE SEQUENCE</scope>
    <source>
        <strain evidence="1">BAD-10</strain>
    </source>
</reference>
<accession>A0A941CRG1</accession>
<proteinExistence type="predicted"/>
<evidence type="ECO:0000313" key="1">
    <source>
        <dbReference type="EMBL" id="MBR0576774.1"/>
    </source>
</evidence>
<dbReference type="RefSeq" id="WP_211802193.1">
    <property type="nucleotide sequence ID" value="NZ_JAGSCS010000014.1"/>
</dbReference>
<evidence type="ECO:0000313" key="2">
    <source>
        <dbReference type="Proteomes" id="UP000675379"/>
    </source>
</evidence>
<keyword evidence="2" id="KW-1185">Reference proteome</keyword>
<dbReference type="EMBL" id="JAGSCS010000014">
    <property type="protein sequence ID" value="MBR0576774.1"/>
    <property type="molecule type" value="Genomic_DNA"/>
</dbReference>
<sequence>MATVVSQVKVKKSRKEHICNYCRGKIRKGDPYRKSFLTNDGETYEWKEHESCHEVAKELFWSGFFEDEGDGMSAEDFGECVKELYEEFFPIDFKYSIQFKAKELAKLLKTHKLVAIRPNGYTTGWKMVEIKNEVKK</sequence>
<organism evidence="1 2">
    <name type="scientific">Proteiniclasticum sediminis</name>
    <dbReference type="NCBI Taxonomy" id="2804028"/>
    <lineage>
        <taxon>Bacteria</taxon>
        <taxon>Bacillati</taxon>
        <taxon>Bacillota</taxon>
        <taxon>Clostridia</taxon>
        <taxon>Eubacteriales</taxon>
        <taxon>Clostridiaceae</taxon>
        <taxon>Proteiniclasticum</taxon>
    </lineage>
</organism>
<dbReference type="AlphaFoldDB" id="A0A941CRG1"/>
<dbReference type="Proteomes" id="UP000675379">
    <property type="component" value="Unassembled WGS sequence"/>
</dbReference>
<name>A0A941CRG1_9CLOT</name>
<comment type="caution">
    <text evidence="1">The sequence shown here is derived from an EMBL/GenBank/DDBJ whole genome shotgun (WGS) entry which is preliminary data.</text>
</comment>
<gene>
    <name evidence="1" type="ORF">KCG48_10560</name>
</gene>